<dbReference type="EMBL" id="CP087830">
    <property type="protein sequence ID" value="UZA03523.1"/>
    <property type="molecule type" value="Genomic_DNA"/>
</dbReference>
<keyword evidence="4" id="KW-1185">Reference proteome</keyword>
<proteinExistence type="predicted"/>
<protein>
    <submittedName>
        <fullName evidence="2">Phage virion morphogenesis protein</fullName>
    </submittedName>
</protein>
<dbReference type="EMBL" id="CP087781">
    <property type="protein sequence ID" value="UZA51349.1"/>
    <property type="molecule type" value="Genomic_DNA"/>
</dbReference>
<dbReference type="Pfam" id="PF05069">
    <property type="entry name" value="Phage_tail_S"/>
    <property type="match status" value="1"/>
</dbReference>
<accession>A0AAQ2Q932</accession>
<organism evidence="2 3">
    <name type="scientific">Moraxella bovis</name>
    <dbReference type="NCBI Taxonomy" id="476"/>
    <lineage>
        <taxon>Bacteria</taxon>
        <taxon>Pseudomonadati</taxon>
        <taxon>Pseudomonadota</taxon>
        <taxon>Gammaproteobacteria</taxon>
        <taxon>Moraxellales</taxon>
        <taxon>Moraxellaceae</taxon>
        <taxon>Moraxella</taxon>
    </lineage>
</organism>
<name>A0AAQ2Q932_MORBO</name>
<dbReference type="AlphaFoldDB" id="A0AAQ2Q932"/>
<dbReference type="Proteomes" id="UP001163632">
    <property type="component" value="Chromosome"/>
</dbReference>
<sequence>MLTVEVQGLETVQNQLRRLAERGANLTPLLKNMGEQVLNSTQERFESSTDPDGNRWASNSPVTFARLLGSRHTNKSGKINARGVSRVMSKKPLILSYTLQGSIRYQLNGQSVMVGTNMVYAKMMHFGGTKSAFPHLWGDIPA</sequence>
<evidence type="ECO:0000313" key="4">
    <source>
        <dbReference type="Proteomes" id="UP001163632"/>
    </source>
</evidence>
<dbReference type="KEGG" id="mboi:DQF64_12635"/>
<reference evidence="2 3" key="1">
    <citation type="journal article" date="2022" name="BMC Microbiol.">
        <title>Whole genome sequencing of Moraxella bovis strains from North America reveals two genotypes with different genetic determinants.</title>
        <authorList>
            <person name="Wynn E.L."/>
            <person name="Hille M.M."/>
            <person name="Loy J.D."/>
            <person name="Schuller G."/>
            <person name="Kuhn K.L."/>
            <person name="Dickey A.M."/>
            <person name="Bono J.L."/>
            <person name="Clawson M.L."/>
        </authorList>
    </citation>
    <scope>NUCLEOTIDE SEQUENCE [LARGE SCALE GENOMIC DNA]</scope>
    <source>
        <strain evidence="1">SAM102599</strain>
        <strain evidence="2 3">SAM57978</strain>
    </source>
</reference>
<evidence type="ECO:0000313" key="2">
    <source>
        <dbReference type="EMBL" id="UZA51349.1"/>
    </source>
</evidence>
<evidence type="ECO:0000313" key="1">
    <source>
        <dbReference type="EMBL" id="UZA03523.1"/>
    </source>
</evidence>
<evidence type="ECO:0000313" key="3">
    <source>
        <dbReference type="Proteomes" id="UP001163283"/>
    </source>
</evidence>
<dbReference type="GeneID" id="77189638"/>
<dbReference type="RefSeq" id="WP_112742667.1">
    <property type="nucleotide sequence ID" value="NZ_CP030241.1"/>
</dbReference>
<dbReference type="Proteomes" id="UP001163283">
    <property type="component" value="Chromosome"/>
</dbReference>
<dbReference type="InterPro" id="IPR006522">
    <property type="entry name" value="Phage_virion_morphogenesis"/>
</dbReference>
<gene>
    <name evidence="1" type="ORF">LP092_01790</name>
    <name evidence="2" type="ORF">LP129_12815</name>
</gene>